<comment type="caution">
    <text evidence="2">The sequence shown here is derived from an EMBL/GenBank/DDBJ whole genome shotgun (WGS) entry which is preliminary data.</text>
</comment>
<evidence type="ECO:0000313" key="3">
    <source>
        <dbReference type="Proteomes" id="UP001347796"/>
    </source>
</evidence>
<evidence type="ECO:0000313" key="2">
    <source>
        <dbReference type="EMBL" id="KAK6174832.1"/>
    </source>
</evidence>
<reference evidence="2 3" key="1">
    <citation type="submission" date="2024-01" db="EMBL/GenBank/DDBJ databases">
        <title>The genome of the rayed Mediterranean limpet Patella caerulea (Linnaeus, 1758).</title>
        <authorList>
            <person name="Anh-Thu Weber A."/>
            <person name="Halstead-Nussloch G."/>
        </authorList>
    </citation>
    <scope>NUCLEOTIDE SEQUENCE [LARGE SCALE GENOMIC DNA]</scope>
    <source>
        <strain evidence="2">AATW-2023a</strain>
        <tissue evidence="2">Whole specimen</tissue>
    </source>
</reference>
<protein>
    <submittedName>
        <fullName evidence="2">Uncharacterized protein</fullName>
    </submittedName>
</protein>
<keyword evidence="3" id="KW-1185">Reference proteome</keyword>
<dbReference type="AlphaFoldDB" id="A0AAN8JC85"/>
<dbReference type="EMBL" id="JAZGQO010000010">
    <property type="protein sequence ID" value="KAK6174832.1"/>
    <property type="molecule type" value="Genomic_DNA"/>
</dbReference>
<sequence>MEGDKTKTKPESVMDLMEKLHNDIQSSDWLTKNTAEKWQADNPELAAEYIKAINKESSTTSSSSSDSSTDKNKTADT</sequence>
<dbReference type="Proteomes" id="UP001347796">
    <property type="component" value="Unassembled WGS sequence"/>
</dbReference>
<feature type="compositionally biased region" description="Low complexity" evidence="1">
    <location>
        <begin position="57"/>
        <end position="67"/>
    </location>
</feature>
<gene>
    <name evidence="2" type="ORF">SNE40_013402</name>
</gene>
<name>A0AAN8JC85_PATCE</name>
<evidence type="ECO:0000256" key="1">
    <source>
        <dbReference type="SAM" id="MobiDB-lite"/>
    </source>
</evidence>
<accession>A0AAN8JC85</accession>
<organism evidence="2 3">
    <name type="scientific">Patella caerulea</name>
    <name type="common">Rayed Mediterranean limpet</name>
    <dbReference type="NCBI Taxonomy" id="87958"/>
    <lineage>
        <taxon>Eukaryota</taxon>
        <taxon>Metazoa</taxon>
        <taxon>Spiralia</taxon>
        <taxon>Lophotrochozoa</taxon>
        <taxon>Mollusca</taxon>
        <taxon>Gastropoda</taxon>
        <taxon>Patellogastropoda</taxon>
        <taxon>Patelloidea</taxon>
        <taxon>Patellidae</taxon>
        <taxon>Patella</taxon>
    </lineage>
</organism>
<proteinExistence type="predicted"/>
<feature type="compositionally biased region" description="Basic and acidic residues" evidence="1">
    <location>
        <begin position="68"/>
        <end position="77"/>
    </location>
</feature>
<feature type="region of interest" description="Disordered" evidence="1">
    <location>
        <begin position="54"/>
        <end position="77"/>
    </location>
</feature>